<keyword evidence="13" id="KW-1185">Reference proteome</keyword>
<dbReference type="PIRSF" id="PIRSF006256">
    <property type="entry name" value="CMPcnvr_hdrg_mat"/>
    <property type="match status" value="1"/>
</dbReference>
<evidence type="ECO:0000256" key="9">
    <source>
        <dbReference type="PROSITE-ProRule" id="PRU00520"/>
    </source>
</evidence>
<dbReference type="InterPro" id="IPR017968">
    <property type="entry name" value="Acylphosphatase_CS"/>
</dbReference>
<dbReference type="InterPro" id="IPR011125">
    <property type="entry name" value="Znf_HypF"/>
</dbReference>
<dbReference type="Proteomes" id="UP000587070">
    <property type="component" value="Unassembled WGS sequence"/>
</dbReference>
<evidence type="ECO:0000256" key="5">
    <source>
        <dbReference type="ARBA" id="ARBA00022771"/>
    </source>
</evidence>
<dbReference type="UniPathway" id="UPA00335"/>
<evidence type="ECO:0000256" key="8">
    <source>
        <dbReference type="PIRNR" id="PIRNR006256"/>
    </source>
</evidence>
<dbReference type="Gene3D" id="3.30.420.360">
    <property type="match status" value="1"/>
</dbReference>
<dbReference type="Gene3D" id="3.30.420.40">
    <property type="match status" value="1"/>
</dbReference>
<dbReference type="InterPro" id="IPR041440">
    <property type="entry name" value="HypF_C"/>
</dbReference>
<keyword evidence="3" id="KW-0436">Ligase</keyword>
<dbReference type="AlphaFoldDB" id="A0A840GCF4"/>
<comment type="pathway">
    <text evidence="1 8">Protein modification; [NiFe] hydrogenase maturation.</text>
</comment>
<evidence type="ECO:0000259" key="11">
    <source>
        <dbReference type="PROSITE" id="PS51163"/>
    </source>
</evidence>
<dbReference type="InterPro" id="IPR004421">
    <property type="entry name" value="Carbamoyltransferase_HypF"/>
</dbReference>
<dbReference type="GO" id="GO:0008270">
    <property type="term" value="F:zinc ion binding"/>
    <property type="evidence" value="ECO:0007669"/>
    <property type="project" value="UniProtKB-KW"/>
</dbReference>
<proteinExistence type="inferred from homology"/>
<dbReference type="GO" id="GO:0003998">
    <property type="term" value="F:acylphosphatase activity"/>
    <property type="evidence" value="ECO:0007669"/>
    <property type="project" value="UniProtKB-EC"/>
</dbReference>
<dbReference type="InterPro" id="IPR017945">
    <property type="entry name" value="DHBP_synth_RibB-like_a/b_dom"/>
</dbReference>
<dbReference type="InterPro" id="IPR001792">
    <property type="entry name" value="Acylphosphatase-like_dom"/>
</dbReference>
<accession>A0A840GCF4</accession>
<dbReference type="SUPFAM" id="SSF55821">
    <property type="entry name" value="YrdC/RibB"/>
    <property type="match status" value="1"/>
</dbReference>
<dbReference type="Pfam" id="PF00708">
    <property type="entry name" value="Acylphosphatase"/>
    <property type="match status" value="1"/>
</dbReference>
<dbReference type="EMBL" id="JACIGE010000011">
    <property type="protein sequence ID" value="MBB4248540.1"/>
    <property type="molecule type" value="Genomic_DNA"/>
</dbReference>
<keyword evidence="9" id="KW-0378">Hydrolase</keyword>
<dbReference type="GO" id="GO:0016743">
    <property type="term" value="F:carboxyl- or carbamoyltransferase activity"/>
    <property type="evidence" value="ECO:0007669"/>
    <property type="project" value="UniProtKB-UniRule"/>
</dbReference>
<evidence type="ECO:0000256" key="4">
    <source>
        <dbReference type="ARBA" id="ARBA00022723"/>
    </source>
</evidence>
<comment type="function">
    <text evidence="8">Involved in the maturation of [NiFe] hydrogenases. Along with HypE, it catalyzes the synthesis of the CN ligands of the active site iron of [NiFe]-hydrogenases. HypF functions as a carbamoyl transferase using carbamoylphosphate as a substrate and transferring the carboxamido moiety in an ATP-dependent reaction to the thiolate of the C-terminal cysteine of HypE yielding a protein-S-carboxamide.</text>
</comment>
<evidence type="ECO:0000256" key="6">
    <source>
        <dbReference type="ARBA" id="ARBA00022833"/>
    </source>
</evidence>
<reference evidence="12 13" key="1">
    <citation type="submission" date="2020-08" db="EMBL/GenBank/DDBJ databases">
        <title>Genome sequencing of Purple Non-Sulfur Bacteria from various extreme environments.</title>
        <authorList>
            <person name="Mayer M."/>
        </authorList>
    </citation>
    <scope>NUCLEOTIDE SEQUENCE [LARGE SCALE GENOMIC DNA]</scope>
    <source>
        <strain evidence="12 13">2761</strain>
    </source>
</reference>
<evidence type="ECO:0000256" key="2">
    <source>
        <dbReference type="ARBA" id="ARBA00008097"/>
    </source>
</evidence>
<dbReference type="PANTHER" id="PTHR42959">
    <property type="entry name" value="CARBAMOYLTRANSFERASE"/>
    <property type="match status" value="1"/>
</dbReference>
<dbReference type="Pfam" id="PF07503">
    <property type="entry name" value="zf-HYPF"/>
    <property type="match status" value="2"/>
</dbReference>
<evidence type="ECO:0000259" key="10">
    <source>
        <dbReference type="PROSITE" id="PS51160"/>
    </source>
</evidence>
<dbReference type="PROSITE" id="PS51163">
    <property type="entry name" value="YRDC"/>
    <property type="match status" value="1"/>
</dbReference>
<protein>
    <recommendedName>
        <fullName evidence="8">Carbamoyltransferase HypF</fullName>
        <ecNumber evidence="8">6.2.-.-</ecNumber>
    </recommendedName>
</protein>
<name>A0A840GCF4_RHOTE</name>
<dbReference type="PROSITE" id="PS00150">
    <property type="entry name" value="ACYLPHOSPHATASE_1"/>
    <property type="match status" value="1"/>
</dbReference>
<dbReference type="GO" id="GO:0016874">
    <property type="term" value="F:ligase activity"/>
    <property type="evidence" value="ECO:0007669"/>
    <property type="project" value="UniProtKB-UniRule"/>
</dbReference>
<feature type="active site" evidence="9">
    <location>
        <position position="44"/>
    </location>
</feature>
<dbReference type="SUPFAM" id="SSF54975">
    <property type="entry name" value="Acylphosphatase/BLUF domain-like"/>
    <property type="match status" value="1"/>
</dbReference>
<evidence type="ECO:0000256" key="7">
    <source>
        <dbReference type="ARBA" id="ARBA00048220"/>
    </source>
</evidence>
<dbReference type="InterPro" id="IPR051060">
    <property type="entry name" value="Carbamoyltrans_HypF-like"/>
</dbReference>
<keyword evidence="5" id="KW-0863">Zinc-finger</keyword>
<comment type="catalytic activity">
    <reaction evidence="7 8">
        <text>C-terminal L-cysteinyl-[HypE protein] + carbamoyl phosphate + ATP + H2O = C-terminal S-carboxamide-L-cysteinyl-[HypE protein] + AMP + phosphate + diphosphate + H(+)</text>
        <dbReference type="Rhea" id="RHEA:55636"/>
        <dbReference type="Rhea" id="RHEA-COMP:14247"/>
        <dbReference type="Rhea" id="RHEA-COMP:14392"/>
        <dbReference type="ChEBI" id="CHEBI:15377"/>
        <dbReference type="ChEBI" id="CHEBI:15378"/>
        <dbReference type="ChEBI" id="CHEBI:30616"/>
        <dbReference type="ChEBI" id="CHEBI:33019"/>
        <dbReference type="ChEBI" id="CHEBI:43474"/>
        <dbReference type="ChEBI" id="CHEBI:58228"/>
        <dbReference type="ChEBI" id="CHEBI:76913"/>
        <dbReference type="ChEBI" id="CHEBI:139126"/>
        <dbReference type="ChEBI" id="CHEBI:456215"/>
    </reaction>
</comment>
<feature type="active site" evidence="9">
    <location>
        <position position="26"/>
    </location>
</feature>
<keyword evidence="6" id="KW-0862">Zinc</keyword>
<keyword evidence="4" id="KW-0479">Metal-binding</keyword>
<sequence length="827" mass="86409">MSERAVGKASALRLRVRGQVQGVGFRPYVFRLAGELGLAGWVRNDGEGVDIAIDGAGPAIARFIERLPAEAPPLARIAAVEVLAQADEGGYRDFRIVASGGGALRTEVAPDAGICADCLEELFASGNRRYRYAFINCTQCGPRYSILRGLPYDRPQTSMAAFAQCPECLGEYTAPANRRFHAEPNACAHCGPQLALHDSDGRLLAGVDVVADALARLLRGEIVAIKGAGGFHLACDARNAAAVARLRLRKQREEKPFAVMFAGTASLAGFAAADAAAHRLLESPERPVVLLRKSADCDAALPGVAPGLAWLGAMLPSTPLHYLLFHEAAGRPAGSDWLATAQPLVLLMTSANPGGEPLVTGNDEALTRLRGIADVFVLHDRDIVARCDDSVLRLIAESPSPVPSAIPLPAPVPTPVPAEMSVLASAQVPSPAPGAAPSSATAGDPPFQFIRRARGYTPQAIALAGGGTAVLACGAYLKNSLCLLRGEQAFMSPHIGDLDNAASCVALDAAAMHLLDLLRIEPAVVAHDLHPDFYSSRFAAGFAAQRGLPCCAVQHHHAHIAAVMAEHRLSGEVLGLALDGVGLGSEGDEAGGQWGGELLRVSARNFARLGHLRPLPLPGGDRAAREPWRMAAAALHALGRGDEIAGRFDRPAAALLGQLLDDGRHAPLSSSCGRLFDAAAGLAGVSSVASFEGQAAMLYEGLAEAHGAVPVLADGYRIGSDGVLDLLPLLAQLADEPRPGFAAALFHVTLAAALADWIEFAAAQSGLRRVALGGGCCLNRFLLSRLRAQLEQRGFAVFEAQQVPPNDGGLSLGQAWVARHRLLAGEI</sequence>
<dbReference type="Pfam" id="PF17788">
    <property type="entry name" value="HypF_C"/>
    <property type="match status" value="1"/>
</dbReference>
<comment type="caution">
    <text evidence="12">The sequence shown here is derived from an EMBL/GenBank/DDBJ whole genome shotgun (WGS) entry which is preliminary data.</text>
</comment>
<dbReference type="GO" id="GO:0003725">
    <property type="term" value="F:double-stranded RNA binding"/>
    <property type="evidence" value="ECO:0007669"/>
    <property type="project" value="InterPro"/>
</dbReference>
<evidence type="ECO:0000313" key="12">
    <source>
        <dbReference type="EMBL" id="MBB4248540.1"/>
    </source>
</evidence>
<dbReference type="Gene3D" id="3.30.110.120">
    <property type="match status" value="1"/>
</dbReference>
<dbReference type="Pfam" id="PF01300">
    <property type="entry name" value="Sua5_yciO_yrdC"/>
    <property type="match status" value="1"/>
</dbReference>
<dbReference type="EC" id="6.2.-.-" evidence="8"/>
<dbReference type="GO" id="GO:0051604">
    <property type="term" value="P:protein maturation"/>
    <property type="evidence" value="ECO:0007669"/>
    <property type="project" value="TreeGrafter"/>
</dbReference>
<comment type="similarity">
    <text evidence="2 8">Belongs to the carbamoyltransferase HypF family.</text>
</comment>
<comment type="catalytic activity">
    <reaction evidence="9">
        <text>an acyl phosphate + H2O = a carboxylate + phosphate + H(+)</text>
        <dbReference type="Rhea" id="RHEA:14965"/>
        <dbReference type="ChEBI" id="CHEBI:15377"/>
        <dbReference type="ChEBI" id="CHEBI:15378"/>
        <dbReference type="ChEBI" id="CHEBI:29067"/>
        <dbReference type="ChEBI" id="CHEBI:43474"/>
        <dbReference type="ChEBI" id="CHEBI:59918"/>
        <dbReference type="EC" id="3.6.1.7"/>
    </reaction>
</comment>
<dbReference type="InterPro" id="IPR036046">
    <property type="entry name" value="Acylphosphatase-like_dom_sf"/>
</dbReference>
<evidence type="ECO:0000256" key="1">
    <source>
        <dbReference type="ARBA" id="ARBA00004711"/>
    </source>
</evidence>
<evidence type="ECO:0000256" key="3">
    <source>
        <dbReference type="ARBA" id="ARBA00022598"/>
    </source>
</evidence>
<dbReference type="Pfam" id="PF22521">
    <property type="entry name" value="HypF_C_2"/>
    <property type="match status" value="1"/>
</dbReference>
<dbReference type="Gene3D" id="3.90.870.50">
    <property type="match status" value="1"/>
</dbReference>
<dbReference type="InterPro" id="IPR006070">
    <property type="entry name" value="Sua5-like_dom"/>
</dbReference>
<dbReference type="OrthoDB" id="9808093at2"/>
<dbReference type="PROSITE" id="PS51160">
    <property type="entry name" value="ACYLPHOSPHATASE_3"/>
    <property type="match status" value="1"/>
</dbReference>
<evidence type="ECO:0000313" key="13">
    <source>
        <dbReference type="Proteomes" id="UP000587070"/>
    </source>
</evidence>
<dbReference type="InterPro" id="IPR055128">
    <property type="entry name" value="HypF_C_2"/>
</dbReference>
<feature type="domain" description="Acylphosphatase-like" evidence="10">
    <location>
        <begin position="11"/>
        <end position="98"/>
    </location>
</feature>
<gene>
    <name evidence="12" type="ORF">GGD90_002932</name>
</gene>
<organism evidence="12 13">
    <name type="scientific">Rhodocyclus tenuis</name>
    <name type="common">Rhodospirillum tenue</name>
    <dbReference type="NCBI Taxonomy" id="1066"/>
    <lineage>
        <taxon>Bacteria</taxon>
        <taxon>Pseudomonadati</taxon>
        <taxon>Pseudomonadota</taxon>
        <taxon>Betaproteobacteria</taxon>
        <taxon>Rhodocyclales</taxon>
        <taxon>Rhodocyclaceae</taxon>
        <taxon>Rhodocyclus</taxon>
    </lineage>
</organism>
<dbReference type="PANTHER" id="PTHR42959:SF1">
    <property type="entry name" value="CARBAMOYLTRANSFERASE HYPF"/>
    <property type="match status" value="1"/>
</dbReference>
<dbReference type="RefSeq" id="WP_153116319.1">
    <property type="nucleotide sequence ID" value="NZ_JACIGE010000011.1"/>
</dbReference>
<feature type="domain" description="YrdC-like" evidence="11">
    <location>
        <begin position="207"/>
        <end position="411"/>
    </location>
</feature>